<gene>
    <name evidence="5" type="ORF">Cpap_0896</name>
</gene>
<organism evidence="5 6">
    <name type="scientific">Ruminiclostridium papyrosolvens DSM 2782</name>
    <dbReference type="NCBI Taxonomy" id="588581"/>
    <lineage>
        <taxon>Bacteria</taxon>
        <taxon>Bacillati</taxon>
        <taxon>Bacillota</taxon>
        <taxon>Clostridia</taxon>
        <taxon>Eubacteriales</taxon>
        <taxon>Oscillospiraceae</taxon>
        <taxon>Ruminiclostridium</taxon>
    </lineage>
</organism>
<dbReference type="GO" id="GO:0006508">
    <property type="term" value="P:proteolysis"/>
    <property type="evidence" value="ECO:0007669"/>
    <property type="project" value="UniProtKB-KW"/>
</dbReference>
<keyword evidence="4" id="KW-0720">Serine protease</keyword>
<proteinExistence type="inferred from homology"/>
<reference evidence="5" key="1">
    <citation type="submission" date="2009-07" db="EMBL/GenBank/DDBJ databases">
        <authorList>
            <consortium name="US DOE Joint Genome Institute (JGI-PGF)"/>
            <person name="Lucas S."/>
            <person name="Copeland A."/>
            <person name="Lapidus A."/>
            <person name="Glavina del Rio T."/>
            <person name="Tice H."/>
            <person name="Bruce D."/>
            <person name="Goodwin L."/>
            <person name="Pitluck S."/>
            <person name="Larimer F."/>
            <person name="Land M.L."/>
            <person name="Mouttaki H."/>
            <person name="He Z."/>
            <person name="Zhou J."/>
            <person name="Hemme C.L."/>
        </authorList>
    </citation>
    <scope>NUCLEOTIDE SEQUENCE</scope>
    <source>
        <strain evidence="5">DSM 2782</strain>
    </source>
</reference>
<evidence type="ECO:0000256" key="4">
    <source>
        <dbReference type="ARBA" id="ARBA00022825"/>
    </source>
</evidence>
<dbReference type="Proteomes" id="UP000003860">
    <property type="component" value="Unassembled WGS sequence"/>
</dbReference>
<dbReference type="OrthoDB" id="9778515at2"/>
<keyword evidence="2" id="KW-0645">Protease</keyword>
<dbReference type="AlphaFoldDB" id="F1TH44"/>
<evidence type="ECO:0000256" key="1">
    <source>
        <dbReference type="ARBA" id="ARBA00006534"/>
    </source>
</evidence>
<dbReference type="SUPFAM" id="SSF52317">
    <property type="entry name" value="Class I glutamine amidotransferase-like"/>
    <property type="match status" value="1"/>
</dbReference>
<accession>F1TH44</accession>
<dbReference type="RefSeq" id="WP_004621650.1">
    <property type="nucleotide sequence ID" value="NZ_ACXX02000015.1"/>
</dbReference>
<dbReference type="FunFam" id="3.40.50.880:FF:000094">
    <property type="entry name" value="Uncharacterized peptidase Lmo0363"/>
    <property type="match status" value="1"/>
</dbReference>
<dbReference type="PANTHER" id="PTHR20842">
    <property type="entry name" value="PROTEASE S51 ALPHA-ASPARTYL DIPEPTIDASE"/>
    <property type="match status" value="1"/>
</dbReference>
<comment type="caution">
    <text evidence="5">The sequence shown here is derived from an EMBL/GenBank/DDBJ whole genome shotgun (WGS) entry which is preliminary data.</text>
</comment>
<dbReference type="Pfam" id="PF03575">
    <property type="entry name" value="Peptidase_S51"/>
    <property type="match status" value="1"/>
</dbReference>
<evidence type="ECO:0000256" key="3">
    <source>
        <dbReference type="ARBA" id="ARBA00022801"/>
    </source>
</evidence>
<dbReference type="InterPro" id="IPR029062">
    <property type="entry name" value="Class_I_gatase-like"/>
</dbReference>
<dbReference type="PANTHER" id="PTHR20842:SF0">
    <property type="entry name" value="ALPHA-ASPARTYL DIPEPTIDASE"/>
    <property type="match status" value="1"/>
</dbReference>
<dbReference type="InterPro" id="IPR005320">
    <property type="entry name" value="Peptidase_S51"/>
</dbReference>
<reference evidence="5" key="2">
    <citation type="submission" date="2011-01" db="EMBL/GenBank/DDBJ databases">
        <title>The Non-contiguous Finished genome of Clostridium papyrosolvens.</title>
        <authorList>
            <person name="Lucas S."/>
            <person name="Copeland A."/>
            <person name="Lapidus A."/>
            <person name="Cheng J.-F."/>
            <person name="Goodwin L."/>
            <person name="Pitluck S."/>
            <person name="Misra M."/>
            <person name="Chertkov O."/>
            <person name="Detter J.C."/>
            <person name="Han C."/>
            <person name="Tapia R."/>
            <person name="Land M."/>
            <person name="Hauser L."/>
            <person name="Kyrpides N."/>
            <person name="Ivanova N."/>
            <person name="Pagani I."/>
            <person name="Mouttaki H."/>
            <person name="He Z."/>
            <person name="Zhou J."/>
            <person name="Hemme C.L."/>
            <person name="Woyke T."/>
        </authorList>
    </citation>
    <scope>NUCLEOTIDE SEQUENCE [LARGE SCALE GENOMIC DNA]</scope>
    <source>
        <strain evidence="5">DSM 2782</strain>
    </source>
</reference>
<name>F1TH44_9FIRM</name>
<protein>
    <submittedName>
        <fullName evidence="5">Peptidase S51 dipeptidase E</fullName>
    </submittedName>
</protein>
<dbReference type="Gene3D" id="3.40.50.880">
    <property type="match status" value="1"/>
</dbReference>
<dbReference type="STRING" id="588581.Cpap_0896"/>
<dbReference type="GO" id="GO:0008236">
    <property type="term" value="F:serine-type peptidase activity"/>
    <property type="evidence" value="ECO:0007669"/>
    <property type="project" value="UniProtKB-KW"/>
</dbReference>
<sequence length="204" mass="22379">MKKLFLASSFSDVVNIFESVHGDLKGKTVTFIPTASVVEKVTSYVHSAMKILEDLGLIVDNLEISTATSDEIENKLRNNDFIYVTGGNTFFLLQELKRTGADKIIVEEVNSGKLYIGESAGAIVASADIEYAQKMDSVEEAPHLKNYSALGLVDFYTVPHYNSVPFEKAAQSIIDSYEATLNLIPISNDGAIWVQGDKIQIHGK</sequence>
<dbReference type="EMBL" id="ACXX02000015">
    <property type="protein sequence ID" value="EGD46284.1"/>
    <property type="molecule type" value="Genomic_DNA"/>
</dbReference>
<comment type="similarity">
    <text evidence="1">Belongs to the peptidase S51 family.</text>
</comment>
<keyword evidence="3" id="KW-0378">Hydrolase</keyword>
<evidence type="ECO:0000256" key="2">
    <source>
        <dbReference type="ARBA" id="ARBA00022670"/>
    </source>
</evidence>
<evidence type="ECO:0000313" key="5">
    <source>
        <dbReference type="EMBL" id="EGD46284.1"/>
    </source>
</evidence>
<keyword evidence="6" id="KW-1185">Reference proteome</keyword>
<dbReference type="eggNOG" id="COG3340">
    <property type="taxonomic scope" value="Bacteria"/>
</dbReference>
<evidence type="ECO:0000313" key="6">
    <source>
        <dbReference type="Proteomes" id="UP000003860"/>
    </source>
</evidence>